<dbReference type="EMBL" id="CP096661">
    <property type="protein sequence ID" value="UPV76923.1"/>
    <property type="molecule type" value="Genomic_DNA"/>
</dbReference>
<sequence>MLGIETLDGPARAVAQVSLVLAEALVLYVVYGGLSAAVGDRITNAVRGT</sequence>
<reference evidence="1 2" key="1">
    <citation type="submission" date="2022-04" db="EMBL/GenBank/DDBJ databases">
        <title>Diverse halophilic archaea isolated from saline environments.</title>
        <authorList>
            <person name="Cui H.-L."/>
        </authorList>
    </citation>
    <scope>NUCLEOTIDE SEQUENCE [LARGE SCALE GENOMIC DNA]</scope>
    <source>
        <strain evidence="1 2">XZYJT49</strain>
        <plasmid evidence="1 2">unnamed2</plasmid>
    </source>
</reference>
<name>A0A8U0I1L4_9EURY</name>
<evidence type="ECO:0000313" key="2">
    <source>
        <dbReference type="Proteomes" id="UP000830729"/>
    </source>
</evidence>
<protein>
    <submittedName>
        <fullName evidence="1">Uncharacterized protein</fullName>
    </submittedName>
</protein>
<proteinExistence type="predicted"/>
<gene>
    <name evidence="1" type="ORF">M0R89_20910</name>
</gene>
<organism evidence="1 2">
    <name type="scientific">Halorussus limi</name>
    <dbReference type="NCBI Taxonomy" id="2938695"/>
    <lineage>
        <taxon>Archaea</taxon>
        <taxon>Methanobacteriati</taxon>
        <taxon>Methanobacteriota</taxon>
        <taxon>Stenosarchaea group</taxon>
        <taxon>Halobacteria</taxon>
        <taxon>Halobacteriales</taxon>
        <taxon>Haladaptataceae</taxon>
        <taxon>Halorussus</taxon>
    </lineage>
</organism>
<dbReference type="RefSeq" id="WP_248652956.1">
    <property type="nucleotide sequence ID" value="NZ_CP096661.1"/>
</dbReference>
<geneLocation type="plasmid" evidence="1 2">
    <name>unnamed2</name>
</geneLocation>
<dbReference type="GeneID" id="72187715"/>
<dbReference type="Proteomes" id="UP000830729">
    <property type="component" value="Plasmid unnamed2"/>
</dbReference>
<evidence type="ECO:0000313" key="1">
    <source>
        <dbReference type="EMBL" id="UPV76923.1"/>
    </source>
</evidence>
<dbReference type="KEGG" id="halx:M0R89_20910"/>
<dbReference type="Pfam" id="PF24352">
    <property type="entry name" value="DUF7512"/>
    <property type="match status" value="1"/>
</dbReference>
<dbReference type="AlphaFoldDB" id="A0A8U0I1L4"/>
<accession>A0A8U0I1L4</accession>
<keyword evidence="2" id="KW-1185">Reference proteome</keyword>
<keyword evidence="1" id="KW-0614">Plasmid</keyword>
<dbReference type="InterPro" id="IPR055934">
    <property type="entry name" value="DUF7512"/>
</dbReference>